<name>A0A1W1YMV6_9FIRM</name>
<evidence type="ECO:0000259" key="3">
    <source>
        <dbReference type="Pfam" id="PF11258"/>
    </source>
</evidence>
<evidence type="ECO:0000259" key="4">
    <source>
        <dbReference type="Pfam" id="PF17479"/>
    </source>
</evidence>
<dbReference type="Pfam" id="PF17479">
    <property type="entry name" value="DUF3048_C"/>
    <property type="match status" value="1"/>
</dbReference>
<dbReference type="PROSITE" id="PS51257">
    <property type="entry name" value="PROKAR_LIPOPROTEIN"/>
    <property type="match status" value="1"/>
</dbReference>
<dbReference type="RefSeq" id="WP_084233183.1">
    <property type="nucleotide sequence ID" value="NZ_FWXW01000001.1"/>
</dbReference>
<dbReference type="OrthoDB" id="9779102at2"/>
<evidence type="ECO:0000256" key="1">
    <source>
        <dbReference type="SAM" id="MobiDB-lite"/>
    </source>
</evidence>
<dbReference type="EMBL" id="FWXW01000001">
    <property type="protein sequence ID" value="SMC37517.1"/>
    <property type="molecule type" value="Genomic_DNA"/>
</dbReference>
<accession>A0A1W1YMV6</accession>
<feature type="chain" id="PRO_5012754641" description="DUF3048 domain-containing protein" evidence="2">
    <location>
        <begin position="23"/>
        <end position="361"/>
    </location>
</feature>
<feature type="region of interest" description="Disordered" evidence="1">
    <location>
        <begin position="22"/>
        <end position="64"/>
    </location>
</feature>
<sequence length="361" mass="38653">MKRLILIGMVFCLILAGCSSGASPSPSPSPSPTPSPEVTEPSPTVDPDNPNGYTGINPLTGMPIEDSKVADRPVAVMLNNLKAALPQHGQSQADIIYEIPAEGGITRMLALFQDPSVVGDIGSVRSTRPYYLDVVTGHDAILIHAGGSEQAYSDIKTEGIDALDAVRGNKAADLFWRDQERIKTAGYEHSVFTSGERIARLLPTYDIRLRHEDDYEYRMKFSKDAVPENGTAADKLTIVFSSYKTGVFTYDSASGLYLASEYGAPYVDGNSDEQVAVKNVFVLRADIALIPGDTAGRLTVDLVGSGTGYFACGGKSVEIKWSKASDNDPFVYTLKNGGELVLGKGTSYVNIVPGNAKVTIE</sequence>
<feature type="signal peptide" evidence="2">
    <location>
        <begin position="1"/>
        <end position="22"/>
    </location>
</feature>
<dbReference type="InterPro" id="IPR021416">
    <property type="entry name" value="DUF3048_N"/>
</dbReference>
<feature type="compositionally biased region" description="Pro residues" evidence="1">
    <location>
        <begin position="25"/>
        <end position="35"/>
    </location>
</feature>
<proteinExistence type="predicted"/>
<keyword evidence="6" id="KW-1185">Reference proteome</keyword>
<protein>
    <recommendedName>
        <fullName evidence="7">DUF3048 domain-containing protein</fullName>
    </recommendedName>
</protein>
<feature type="compositionally biased region" description="Low complexity" evidence="1">
    <location>
        <begin position="36"/>
        <end position="45"/>
    </location>
</feature>
<feature type="domain" description="DUF3048" evidence="4">
    <location>
        <begin position="237"/>
        <end position="349"/>
    </location>
</feature>
<dbReference type="Proteomes" id="UP000192790">
    <property type="component" value="Unassembled WGS sequence"/>
</dbReference>
<dbReference type="STRING" id="1122930.SAMN02745168_0549"/>
<dbReference type="Pfam" id="PF11258">
    <property type="entry name" value="DUF3048"/>
    <property type="match status" value="1"/>
</dbReference>
<evidence type="ECO:0000256" key="2">
    <source>
        <dbReference type="SAM" id="SignalP"/>
    </source>
</evidence>
<dbReference type="InterPro" id="IPR035328">
    <property type="entry name" value="DUF3048_C"/>
</dbReference>
<dbReference type="SUPFAM" id="SSF159774">
    <property type="entry name" value="YerB-like"/>
    <property type="match status" value="1"/>
</dbReference>
<organism evidence="5 6">
    <name type="scientific">Papillibacter cinnamivorans DSM 12816</name>
    <dbReference type="NCBI Taxonomy" id="1122930"/>
    <lineage>
        <taxon>Bacteria</taxon>
        <taxon>Bacillati</taxon>
        <taxon>Bacillota</taxon>
        <taxon>Clostridia</taxon>
        <taxon>Eubacteriales</taxon>
        <taxon>Oscillospiraceae</taxon>
        <taxon>Papillibacter</taxon>
    </lineage>
</organism>
<dbReference type="Gene3D" id="3.50.90.10">
    <property type="entry name" value="YerB-like"/>
    <property type="match status" value="1"/>
</dbReference>
<reference evidence="5 6" key="1">
    <citation type="submission" date="2017-04" db="EMBL/GenBank/DDBJ databases">
        <authorList>
            <person name="Afonso C.L."/>
            <person name="Miller P.J."/>
            <person name="Scott M.A."/>
            <person name="Spackman E."/>
            <person name="Goraichik I."/>
            <person name="Dimitrov K.M."/>
            <person name="Suarez D.L."/>
            <person name="Swayne D.E."/>
        </authorList>
    </citation>
    <scope>NUCLEOTIDE SEQUENCE [LARGE SCALE GENOMIC DNA]</scope>
    <source>
        <strain evidence="5 6">DSM 12816</strain>
    </source>
</reference>
<evidence type="ECO:0008006" key="7">
    <source>
        <dbReference type="Google" id="ProtNLM"/>
    </source>
</evidence>
<dbReference type="AlphaFoldDB" id="A0A1W1YMV6"/>
<keyword evidence="2" id="KW-0732">Signal</keyword>
<gene>
    <name evidence="5" type="ORF">SAMN02745168_0549</name>
</gene>
<dbReference type="InterPro" id="IPR023158">
    <property type="entry name" value="YerB-like_sf"/>
</dbReference>
<evidence type="ECO:0000313" key="6">
    <source>
        <dbReference type="Proteomes" id="UP000192790"/>
    </source>
</evidence>
<feature type="domain" description="DUF3048" evidence="3">
    <location>
        <begin position="59"/>
        <end position="202"/>
    </location>
</feature>
<evidence type="ECO:0000313" key="5">
    <source>
        <dbReference type="EMBL" id="SMC37517.1"/>
    </source>
</evidence>